<dbReference type="RefSeq" id="WP_380748361.1">
    <property type="nucleotide sequence ID" value="NZ_JBHSRF010000007.1"/>
</dbReference>
<accession>A0ABW1NEN1</accession>
<keyword evidence="1" id="KW-0812">Transmembrane</keyword>
<reference evidence="3" key="1">
    <citation type="journal article" date="2019" name="Int. J. Syst. Evol. Microbiol.">
        <title>The Global Catalogue of Microorganisms (GCM) 10K type strain sequencing project: providing services to taxonomists for standard genome sequencing and annotation.</title>
        <authorList>
            <consortium name="The Broad Institute Genomics Platform"/>
            <consortium name="The Broad Institute Genome Sequencing Center for Infectious Disease"/>
            <person name="Wu L."/>
            <person name="Ma J."/>
        </authorList>
    </citation>
    <scope>NUCLEOTIDE SEQUENCE [LARGE SCALE GENOMIC DNA]</scope>
    <source>
        <strain evidence="3">JCM 30346</strain>
    </source>
</reference>
<keyword evidence="3" id="KW-1185">Reference proteome</keyword>
<keyword evidence="1" id="KW-0472">Membrane</keyword>
<feature type="transmembrane region" description="Helical" evidence="1">
    <location>
        <begin position="26"/>
        <end position="45"/>
    </location>
</feature>
<comment type="caution">
    <text evidence="2">The sequence shown here is derived from an EMBL/GenBank/DDBJ whole genome shotgun (WGS) entry which is preliminary data.</text>
</comment>
<organism evidence="2 3">
    <name type="scientific">Sphaerisporangium aureirubrum</name>
    <dbReference type="NCBI Taxonomy" id="1544736"/>
    <lineage>
        <taxon>Bacteria</taxon>
        <taxon>Bacillati</taxon>
        <taxon>Actinomycetota</taxon>
        <taxon>Actinomycetes</taxon>
        <taxon>Streptosporangiales</taxon>
        <taxon>Streptosporangiaceae</taxon>
        <taxon>Sphaerisporangium</taxon>
    </lineage>
</organism>
<keyword evidence="1" id="KW-1133">Transmembrane helix</keyword>
<dbReference type="Proteomes" id="UP001596137">
    <property type="component" value="Unassembled WGS sequence"/>
</dbReference>
<gene>
    <name evidence="2" type="ORF">ACFP1K_07455</name>
</gene>
<dbReference type="EMBL" id="JBHSRF010000007">
    <property type="protein sequence ID" value="MFC6080992.1"/>
    <property type="molecule type" value="Genomic_DNA"/>
</dbReference>
<protein>
    <submittedName>
        <fullName evidence="2">Uncharacterized protein</fullName>
    </submittedName>
</protein>
<evidence type="ECO:0000313" key="2">
    <source>
        <dbReference type="EMBL" id="MFC6080992.1"/>
    </source>
</evidence>
<evidence type="ECO:0000256" key="1">
    <source>
        <dbReference type="SAM" id="Phobius"/>
    </source>
</evidence>
<sequence>MAYVALVFAWLGFAYLMRDTPLVTGILGWGLFAMIVIGAGLLDVITAEPATGHQPEDGDQR</sequence>
<evidence type="ECO:0000313" key="3">
    <source>
        <dbReference type="Proteomes" id="UP001596137"/>
    </source>
</evidence>
<proteinExistence type="predicted"/>
<name>A0ABW1NEN1_9ACTN</name>